<gene>
    <name evidence="1" type="ORF">S03H2_71785</name>
</gene>
<evidence type="ECO:0000313" key="1">
    <source>
        <dbReference type="EMBL" id="GAH94318.1"/>
    </source>
</evidence>
<proteinExistence type="predicted"/>
<accession>X1LJJ7</accession>
<feature type="non-terminal residue" evidence="1">
    <location>
        <position position="46"/>
    </location>
</feature>
<comment type="caution">
    <text evidence="1">The sequence shown here is derived from an EMBL/GenBank/DDBJ whole genome shotgun (WGS) entry which is preliminary data.</text>
</comment>
<sequence length="46" mass="5147">MADVDFIRGFYSGVFVLGNATDNATIDPTNHTFIITLNGIEVDRWE</sequence>
<dbReference type="EMBL" id="BARU01048211">
    <property type="protein sequence ID" value="GAH94318.1"/>
    <property type="molecule type" value="Genomic_DNA"/>
</dbReference>
<organism evidence="1">
    <name type="scientific">marine sediment metagenome</name>
    <dbReference type="NCBI Taxonomy" id="412755"/>
    <lineage>
        <taxon>unclassified sequences</taxon>
        <taxon>metagenomes</taxon>
        <taxon>ecological metagenomes</taxon>
    </lineage>
</organism>
<name>X1LJJ7_9ZZZZ</name>
<reference evidence="1" key="1">
    <citation type="journal article" date="2014" name="Front. Microbiol.">
        <title>High frequency of phylogenetically diverse reductive dehalogenase-homologous genes in deep subseafloor sedimentary metagenomes.</title>
        <authorList>
            <person name="Kawai M."/>
            <person name="Futagami T."/>
            <person name="Toyoda A."/>
            <person name="Takaki Y."/>
            <person name="Nishi S."/>
            <person name="Hori S."/>
            <person name="Arai W."/>
            <person name="Tsubouchi T."/>
            <person name="Morono Y."/>
            <person name="Uchiyama I."/>
            <person name="Ito T."/>
            <person name="Fujiyama A."/>
            <person name="Inagaki F."/>
            <person name="Takami H."/>
        </authorList>
    </citation>
    <scope>NUCLEOTIDE SEQUENCE</scope>
    <source>
        <strain evidence="1">Expedition CK06-06</strain>
    </source>
</reference>
<protein>
    <submittedName>
        <fullName evidence="1">Uncharacterized protein</fullName>
    </submittedName>
</protein>
<dbReference type="AlphaFoldDB" id="X1LJJ7"/>